<sequence>MKKYRGGEIFQGDCLEVMKQIPDASVDMILCDLPYGTTQNKWDSVIPLDNLWKEYRRIIKPKGVIALSSQGIFTAKLIISNEPWFKYKFVWVKSKPTNFLNARRQPLRQHEDICIFYGKQPNYYPVMSPGEPYNKGVRKAQFTGSYGDFKPVQVKSDGERYPTDTLYCKTAESETGGRVWHPTQKPVALGRYLIRMFTKEGDVVLDNAFGSGSFLVAAALEQRRFLGIEKNEEVQLFKEDTIDYISVAKQRLALVEKAFKNQEEPPPLFSELQPSSGTPQNNKKGMVDINAVINDQPNITL</sequence>
<dbReference type="CDD" id="cd02440">
    <property type="entry name" value="AdoMet_MTases"/>
    <property type="match status" value="1"/>
</dbReference>
<dbReference type="PRINTS" id="PR00508">
    <property type="entry name" value="S21N4MTFRASE"/>
</dbReference>
<keyword evidence="1 6" id="KW-0489">Methyltransferase</keyword>
<protein>
    <recommendedName>
        <fullName evidence="3">Methyltransferase</fullName>
        <ecNumber evidence="3">2.1.1.-</ecNumber>
    </recommendedName>
</protein>
<evidence type="ECO:0000313" key="6">
    <source>
        <dbReference type="EMBL" id="TDO19358.1"/>
    </source>
</evidence>
<dbReference type="GO" id="GO:0032259">
    <property type="term" value="P:methylation"/>
    <property type="evidence" value="ECO:0007669"/>
    <property type="project" value="UniProtKB-KW"/>
</dbReference>
<evidence type="ECO:0000256" key="1">
    <source>
        <dbReference type="ARBA" id="ARBA00022603"/>
    </source>
</evidence>
<feature type="domain" description="DNA methylase N-4/N-6" evidence="5">
    <location>
        <begin position="26"/>
        <end position="234"/>
    </location>
</feature>
<dbReference type="EMBL" id="SNWM01000007">
    <property type="protein sequence ID" value="TDO19358.1"/>
    <property type="molecule type" value="Genomic_DNA"/>
</dbReference>
<comment type="similarity">
    <text evidence="3">Belongs to the N(4)/N(6)-methyltransferase family.</text>
</comment>
<feature type="compositionally biased region" description="Polar residues" evidence="4">
    <location>
        <begin position="272"/>
        <end position="283"/>
    </location>
</feature>
<evidence type="ECO:0000313" key="7">
    <source>
        <dbReference type="Proteomes" id="UP000295499"/>
    </source>
</evidence>
<evidence type="ECO:0000256" key="4">
    <source>
        <dbReference type="SAM" id="MobiDB-lite"/>
    </source>
</evidence>
<dbReference type="Proteomes" id="UP000295499">
    <property type="component" value="Unassembled WGS sequence"/>
</dbReference>
<dbReference type="InterPro" id="IPR001091">
    <property type="entry name" value="RM_Methyltransferase"/>
</dbReference>
<dbReference type="AlphaFoldDB" id="A0A4R6ICV9"/>
<dbReference type="EC" id="2.1.1.-" evidence="3"/>
<proteinExistence type="inferred from homology"/>
<keyword evidence="7" id="KW-1185">Reference proteome</keyword>
<feature type="region of interest" description="Disordered" evidence="4">
    <location>
        <begin position="264"/>
        <end position="285"/>
    </location>
</feature>
<dbReference type="Gene3D" id="3.40.50.150">
    <property type="entry name" value="Vaccinia Virus protein VP39"/>
    <property type="match status" value="1"/>
</dbReference>
<dbReference type="Pfam" id="PF01555">
    <property type="entry name" value="N6_N4_Mtase"/>
    <property type="match status" value="1"/>
</dbReference>
<name>A0A4R6ICV9_9SPHI</name>
<gene>
    <name evidence="6" type="ORF">CLV32_4598</name>
</gene>
<dbReference type="RefSeq" id="WP_133559185.1">
    <property type="nucleotide sequence ID" value="NZ_SNWM01000007.1"/>
</dbReference>
<dbReference type="InterPro" id="IPR029063">
    <property type="entry name" value="SAM-dependent_MTases_sf"/>
</dbReference>
<comment type="caution">
    <text evidence="6">The sequence shown here is derived from an EMBL/GenBank/DDBJ whole genome shotgun (WGS) entry which is preliminary data.</text>
</comment>
<dbReference type="GO" id="GO:0003677">
    <property type="term" value="F:DNA binding"/>
    <property type="evidence" value="ECO:0007669"/>
    <property type="project" value="InterPro"/>
</dbReference>
<keyword evidence="2 6" id="KW-0808">Transferase</keyword>
<dbReference type="OrthoDB" id="9800801at2"/>
<accession>A0A4R6ICV9</accession>
<reference evidence="6 7" key="1">
    <citation type="submission" date="2019-03" db="EMBL/GenBank/DDBJ databases">
        <title>Genomic Encyclopedia of Archaeal and Bacterial Type Strains, Phase II (KMG-II): from individual species to whole genera.</title>
        <authorList>
            <person name="Goeker M."/>
        </authorList>
    </citation>
    <scope>NUCLEOTIDE SEQUENCE [LARGE SCALE GENOMIC DNA]</scope>
    <source>
        <strain evidence="6 7">DSM 19034</strain>
    </source>
</reference>
<evidence type="ECO:0000259" key="5">
    <source>
        <dbReference type="Pfam" id="PF01555"/>
    </source>
</evidence>
<organism evidence="6 7">
    <name type="scientific">Pedobacter duraquae</name>
    <dbReference type="NCBI Taxonomy" id="425511"/>
    <lineage>
        <taxon>Bacteria</taxon>
        <taxon>Pseudomonadati</taxon>
        <taxon>Bacteroidota</taxon>
        <taxon>Sphingobacteriia</taxon>
        <taxon>Sphingobacteriales</taxon>
        <taxon>Sphingobacteriaceae</taxon>
        <taxon>Pedobacter</taxon>
    </lineage>
</organism>
<dbReference type="InterPro" id="IPR002941">
    <property type="entry name" value="DNA_methylase_N4/N6"/>
</dbReference>
<dbReference type="SUPFAM" id="SSF53335">
    <property type="entry name" value="S-adenosyl-L-methionine-dependent methyltransferases"/>
    <property type="match status" value="1"/>
</dbReference>
<dbReference type="GO" id="GO:0008170">
    <property type="term" value="F:N-methyltransferase activity"/>
    <property type="evidence" value="ECO:0007669"/>
    <property type="project" value="InterPro"/>
</dbReference>
<evidence type="ECO:0000256" key="3">
    <source>
        <dbReference type="RuleBase" id="RU362026"/>
    </source>
</evidence>
<evidence type="ECO:0000256" key="2">
    <source>
        <dbReference type="ARBA" id="ARBA00022679"/>
    </source>
</evidence>